<protein>
    <submittedName>
        <fullName evidence="2">Unannotated protein</fullName>
    </submittedName>
</protein>
<name>A0A6J7UKL9_9ZZZZ</name>
<gene>
    <name evidence="2" type="ORF">UFOPK4347_01389</name>
</gene>
<evidence type="ECO:0000313" key="2">
    <source>
        <dbReference type="EMBL" id="CAB5067114.1"/>
    </source>
</evidence>
<dbReference type="EMBL" id="CAFBQU010000047">
    <property type="protein sequence ID" value="CAB5067114.1"/>
    <property type="molecule type" value="Genomic_DNA"/>
</dbReference>
<feature type="compositionally biased region" description="Polar residues" evidence="1">
    <location>
        <begin position="86"/>
        <end position="95"/>
    </location>
</feature>
<dbReference type="AlphaFoldDB" id="A0A6J7UKL9"/>
<feature type="region of interest" description="Disordered" evidence="1">
    <location>
        <begin position="52"/>
        <end position="95"/>
    </location>
</feature>
<organism evidence="2">
    <name type="scientific">freshwater metagenome</name>
    <dbReference type="NCBI Taxonomy" id="449393"/>
    <lineage>
        <taxon>unclassified sequences</taxon>
        <taxon>metagenomes</taxon>
        <taxon>ecological metagenomes</taxon>
    </lineage>
</organism>
<sequence>MIVAVPDTKAAVASGIPRRISDAPPPPNPGAIPLAPPFHPPVEAEFVAPTNMNKTSPAVTGTTASTRPPLPAANPAVAPPLPPFASTRNESTPAGTTYDCTPPVYANDVLELNWVCAETAAEYALTQAVVHDCALSV</sequence>
<reference evidence="2" key="1">
    <citation type="submission" date="2020-05" db="EMBL/GenBank/DDBJ databases">
        <authorList>
            <person name="Chiriac C."/>
            <person name="Salcher M."/>
            <person name="Ghai R."/>
            <person name="Kavagutti S V."/>
        </authorList>
    </citation>
    <scope>NUCLEOTIDE SEQUENCE</scope>
</reference>
<feature type="compositionally biased region" description="Pro residues" evidence="1">
    <location>
        <begin position="68"/>
        <end position="83"/>
    </location>
</feature>
<feature type="compositionally biased region" description="Polar residues" evidence="1">
    <location>
        <begin position="52"/>
        <end position="66"/>
    </location>
</feature>
<proteinExistence type="predicted"/>
<accession>A0A6J7UKL9</accession>
<evidence type="ECO:0000256" key="1">
    <source>
        <dbReference type="SAM" id="MobiDB-lite"/>
    </source>
</evidence>